<evidence type="ECO:0000313" key="2">
    <source>
        <dbReference type="EMBL" id="SCW02029.1"/>
    </source>
</evidence>
<reference evidence="3" key="1">
    <citation type="submission" date="2016-03" db="EMBL/GenBank/DDBJ databases">
        <authorList>
            <person name="Devillers H."/>
        </authorList>
    </citation>
    <scope>NUCLEOTIDE SEQUENCE [LARGE SCALE GENOMIC DNA]</scope>
</reference>
<gene>
    <name evidence="2" type="ORF">LAFE_0E12574G</name>
</gene>
<keyword evidence="3" id="KW-1185">Reference proteome</keyword>
<proteinExistence type="predicted"/>
<dbReference type="Proteomes" id="UP000190831">
    <property type="component" value="Chromosome E"/>
</dbReference>
<accession>A0A1G4ME63</accession>
<evidence type="ECO:0000256" key="1">
    <source>
        <dbReference type="SAM" id="MobiDB-lite"/>
    </source>
</evidence>
<dbReference type="AlphaFoldDB" id="A0A1G4ME63"/>
<sequence>MPIMMPNQPSEFTDEGGKSELQAGTPGHAPPSQTMHKYHTYHFPRSPNYASLSTAARVAVRCDRSTPLFFTIFSFGPIPTVRRRVARQKNNNKRPVGSCFQRKRWPTKRWRSGSNASPFSWKFGAVWSLTTRPTALCPGHCPCFARRVPPKVVFISKSSGNFQIFFTVR</sequence>
<name>A0A1G4ME63_LACFM</name>
<evidence type="ECO:0000313" key="3">
    <source>
        <dbReference type="Proteomes" id="UP000190831"/>
    </source>
</evidence>
<feature type="region of interest" description="Disordered" evidence="1">
    <location>
        <begin position="1"/>
        <end position="37"/>
    </location>
</feature>
<organism evidence="2 3">
    <name type="scientific">Lachancea fermentati</name>
    <name type="common">Zygosaccharomyces fermentati</name>
    <dbReference type="NCBI Taxonomy" id="4955"/>
    <lineage>
        <taxon>Eukaryota</taxon>
        <taxon>Fungi</taxon>
        <taxon>Dikarya</taxon>
        <taxon>Ascomycota</taxon>
        <taxon>Saccharomycotina</taxon>
        <taxon>Saccharomycetes</taxon>
        <taxon>Saccharomycetales</taxon>
        <taxon>Saccharomycetaceae</taxon>
        <taxon>Lachancea</taxon>
    </lineage>
</organism>
<protein>
    <submittedName>
        <fullName evidence="2">LAFE_0E12574g1_1</fullName>
    </submittedName>
</protein>
<dbReference type="EMBL" id="LT598488">
    <property type="protein sequence ID" value="SCW02029.1"/>
    <property type="molecule type" value="Genomic_DNA"/>
</dbReference>